<dbReference type="Proteomes" id="UP000180253">
    <property type="component" value="Unassembled WGS sequence"/>
</dbReference>
<dbReference type="STRING" id="327939.BIW53_05685"/>
<organism evidence="1 2">
    <name type="scientific">Pseudoalteromonas byunsanensis</name>
    <dbReference type="NCBI Taxonomy" id="327939"/>
    <lineage>
        <taxon>Bacteria</taxon>
        <taxon>Pseudomonadati</taxon>
        <taxon>Pseudomonadota</taxon>
        <taxon>Gammaproteobacteria</taxon>
        <taxon>Alteromonadales</taxon>
        <taxon>Pseudoalteromonadaceae</taxon>
        <taxon>Pseudoalteromonas</taxon>
    </lineage>
</organism>
<dbReference type="RefSeq" id="WP_070990895.1">
    <property type="nucleotide sequence ID" value="NZ_CBCSHD010000001.1"/>
</dbReference>
<gene>
    <name evidence="1" type="ORF">BIW53_05685</name>
</gene>
<evidence type="ECO:0000313" key="2">
    <source>
        <dbReference type="Proteomes" id="UP000180253"/>
    </source>
</evidence>
<dbReference type="EMBL" id="MNAN01000026">
    <property type="protein sequence ID" value="OHU96812.1"/>
    <property type="molecule type" value="Genomic_DNA"/>
</dbReference>
<evidence type="ECO:0000313" key="1">
    <source>
        <dbReference type="EMBL" id="OHU96812.1"/>
    </source>
</evidence>
<protein>
    <submittedName>
        <fullName evidence="1">Uncharacterized protein</fullName>
    </submittedName>
</protein>
<sequence length="93" mass="10860">MIVKHSGTVVATFGNVLNRQQVGEYLYVNEIDLPTDELEIVLEYEEVIAARKHAYQSESDPLFIEWQYDQTDEAKQIWMDKVAEIKTRYPLPV</sequence>
<name>A0A1S1N6F7_9GAMM</name>
<reference evidence="1 2" key="1">
    <citation type="submission" date="2016-10" db="EMBL/GenBank/DDBJ databases">
        <title>Pseudoalteromonas amylolytica sp. nov., isolated from the surface seawater.</title>
        <authorList>
            <person name="Wu Y.-H."/>
            <person name="Cheng H."/>
            <person name="Jin X.-B."/>
            <person name="Wang C.-S."/>
            <person name="Xu X.-W."/>
        </authorList>
    </citation>
    <scope>NUCLEOTIDE SEQUENCE [LARGE SCALE GENOMIC DNA]</scope>
    <source>
        <strain evidence="1 2">JCM 12483</strain>
    </source>
</reference>
<keyword evidence="2" id="KW-1185">Reference proteome</keyword>
<dbReference type="AlphaFoldDB" id="A0A1S1N6F7"/>
<proteinExistence type="predicted"/>
<accession>A0A1S1N6F7</accession>
<comment type="caution">
    <text evidence="1">The sequence shown here is derived from an EMBL/GenBank/DDBJ whole genome shotgun (WGS) entry which is preliminary data.</text>
</comment>